<name>A0A0B5I5Q4_9ACTN</name>
<dbReference type="PANTHER" id="PTHR43053:SF3">
    <property type="entry name" value="ALPHA-GALACTOSIDASE C-RELATED"/>
    <property type="match status" value="1"/>
</dbReference>
<dbReference type="InterPro" id="IPR002252">
    <property type="entry name" value="Glyco_hydro_36"/>
</dbReference>
<reference evidence="10 11" key="1">
    <citation type="submission" date="2014-12" db="EMBL/GenBank/DDBJ databases">
        <title>Complete genome sequence of Streptomyces vietnamensis strain GIMV4.0001, a genetic manipulable producer of the benzoisochromanequinone antibiotic granaticin.</title>
        <authorList>
            <person name="Deng M.R."/>
            <person name="Guo J."/>
            <person name="Ma L.Y."/>
            <person name="Feng G.D."/>
            <person name="Mo C.Y."/>
            <person name="Zhu H.H."/>
        </authorList>
    </citation>
    <scope>NUCLEOTIDE SEQUENCE [LARGE SCALE GENOMIC DNA]</scope>
    <source>
        <strain evidence="11">GIMV4.0001</strain>
    </source>
</reference>
<dbReference type="InterPro" id="IPR013780">
    <property type="entry name" value="Glyco_hydro_b"/>
</dbReference>
<feature type="binding site" evidence="7">
    <location>
        <begin position="339"/>
        <end position="340"/>
    </location>
    <ligand>
        <name>substrate</name>
    </ligand>
</feature>
<feature type="binding site" evidence="7">
    <location>
        <begin position="449"/>
        <end position="453"/>
    </location>
    <ligand>
        <name>substrate</name>
    </ligand>
</feature>
<feature type="domain" description="Glycosyl hydrolase family 36 N-terminal" evidence="9">
    <location>
        <begin position="30"/>
        <end position="261"/>
    </location>
</feature>
<feature type="binding site" evidence="7">
    <location>
        <position position="515"/>
    </location>
    <ligand>
        <name>substrate</name>
    </ligand>
</feature>
<dbReference type="PRINTS" id="PR00743">
    <property type="entry name" value="GLHYDRLASE36"/>
</dbReference>
<feature type="binding site" evidence="7">
    <location>
        <position position="416"/>
    </location>
    <ligand>
        <name>substrate</name>
    </ligand>
</feature>
<evidence type="ECO:0000313" key="10">
    <source>
        <dbReference type="EMBL" id="AJF69430.1"/>
    </source>
</evidence>
<dbReference type="Proteomes" id="UP000031774">
    <property type="component" value="Chromosome"/>
</dbReference>
<dbReference type="HOGENOM" id="CLU_009640_3_1_11"/>
<evidence type="ECO:0000256" key="4">
    <source>
        <dbReference type="ARBA" id="ARBA00023295"/>
    </source>
</evidence>
<dbReference type="FunFam" id="3.20.20.70:FF:000118">
    <property type="entry name" value="Alpha-galactosidase"/>
    <property type="match status" value="1"/>
</dbReference>
<proteinExistence type="inferred from homology"/>
<comment type="similarity">
    <text evidence="5">Belongs to the glycosyl hydrolase.</text>
</comment>
<sequence>MNEDEMTEANLVVLSAGDTALALDATGPEMPRVLHWGVDPGFRADDAAQVLDAMGRTSRHQAGSLMPSQGRGWGWFGRPTLAGHRDGRVRPTRFELAEPVAVRAQDGRGGTVHVRALDPGAGLALHTELQMTEQGVVRLRHTLTNTATDTYTLDVLACVLPVPAHAAELLDFAGRWARERSPQRSPLRQGVWSRENRRGRTGFDAGLLLAGSEGFGFRHGEVWGVHPAWSGNHVQYAERLADGTTVLGGGELLDAGEIRLAEGESYRTPWVYFATSGTGLDGISRGFHDMLRARPQHPTTARPVTMNIWEAVYFDHDPERVRALANTAAAVGVERFVVDDGWFRHRRHDRAGLGDWYVDEKVWPDGLRPLADHVHGLGMQFGLWFEPEMVNPDSDLARAHPDWFLADPDRLPFEQRSQHVLDVAHPDAHAYLLERISTLVGDVGVDYIKWDHNRDLADAVHDGRPGVHAQTTAVYRLLDELRGRHTGLEIESCSSGGARADLGILERTDRIWGSDNIDPIERQAIQRWTGLLLPYELIGSHIGSAPAHISHRDTTLALRCATALFGHAGIESDISNWSQDDLAALTAWVSAYKQLRPLLHGGDVVRTDHPDPAAWVHGVVSRDRAHAVFAYVQLETSVAENGAPVRLPGLDPETRYVLRVRPELSSPEHTWPAWARRTTALTLTGRYLARVGLAAPDLTNRPGHVLVVEAQAQPSASQE</sequence>
<protein>
    <recommendedName>
        <fullName evidence="2 5">Alpha-galactosidase</fullName>
        <ecNumber evidence="2 5">3.2.1.22</ecNumber>
    </recommendedName>
</protein>
<evidence type="ECO:0000313" key="11">
    <source>
        <dbReference type="Proteomes" id="UP000031774"/>
    </source>
</evidence>
<evidence type="ECO:0000259" key="8">
    <source>
        <dbReference type="Pfam" id="PF16874"/>
    </source>
</evidence>
<dbReference type="PANTHER" id="PTHR43053">
    <property type="entry name" value="GLYCOSIDASE FAMILY 31"/>
    <property type="match status" value="1"/>
</dbReference>
<keyword evidence="4 5" id="KW-0326">Glycosidase</keyword>
<evidence type="ECO:0000256" key="3">
    <source>
        <dbReference type="ARBA" id="ARBA00022801"/>
    </source>
</evidence>
<comment type="catalytic activity">
    <reaction evidence="1 5">
        <text>Hydrolysis of terminal, non-reducing alpha-D-galactose residues in alpha-D-galactosides, including galactose oligosaccharides, galactomannans and galactolipids.</text>
        <dbReference type="EC" id="3.2.1.22"/>
    </reaction>
</comment>
<dbReference type="InterPro" id="IPR013785">
    <property type="entry name" value="Aldolase_TIM"/>
</dbReference>
<feature type="binding site" evidence="7">
    <location>
        <position position="493"/>
    </location>
    <ligand>
        <name>substrate</name>
    </ligand>
</feature>
<dbReference type="Gene3D" id="3.20.20.70">
    <property type="entry name" value="Aldolase class I"/>
    <property type="match status" value="1"/>
</dbReference>
<dbReference type="Pfam" id="PF02065">
    <property type="entry name" value="Melibiase"/>
    <property type="match status" value="1"/>
</dbReference>
<feature type="active site" description="Proton donor" evidence="6">
    <location>
        <position position="515"/>
    </location>
</feature>
<feature type="binding site" evidence="7">
    <location>
        <position position="176"/>
    </location>
    <ligand>
        <name>substrate</name>
    </ligand>
</feature>
<dbReference type="EC" id="3.2.1.22" evidence="2 5"/>
<dbReference type="AlphaFoldDB" id="A0A0B5I5Q4"/>
<dbReference type="InterPro" id="IPR017853">
    <property type="entry name" value="GH"/>
</dbReference>
<dbReference type="CDD" id="cd14791">
    <property type="entry name" value="GH36"/>
    <property type="match status" value="1"/>
</dbReference>
<dbReference type="GO" id="GO:0016052">
    <property type="term" value="P:carbohydrate catabolic process"/>
    <property type="evidence" value="ECO:0007669"/>
    <property type="project" value="InterPro"/>
</dbReference>
<dbReference type="Gene3D" id="2.60.40.1180">
    <property type="entry name" value="Golgi alpha-mannosidase II"/>
    <property type="match status" value="1"/>
</dbReference>
<keyword evidence="3 5" id="KW-0378">Hydrolase</keyword>
<dbReference type="InterPro" id="IPR031704">
    <property type="entry name" value="Glyco_hydro_36_N"/>
</dbReference>
<dbReference type="InterPro" id="IPR031705">
    <property type="entry name" value="Glyco_hydro_36_C"/>
</dbReference>
<dbReference type="GO" id="GO:0004557">
    <property type="term" value="F:alpha-galactosidase activity"/>
    <property type="evidence" value="ECO:0007669"/>
    <property type="project" value="UniProtKB-UniRule"/>
</dbReference>
<dbReference type="InterPro" id="IPR038417">
    <property type="entry name" value="Alpga-gal_N_sf"/>
</dbReference>
<dbReference type="Gene3D" id="2.70.98.60">
    <property type="entry name" value="alpha-galactosidase from lactobacil brevis"/>
    <property type="match status" value="1"/>
</dbReference>
<dbReference type="Pfam" id="PF16874">
    <property type="entry name" value="Glyco_hydro_36C"/>
    <property type="match status" value="1"/>
</dbReference>
<dbReference type="InterPro" id="IPR050985">
    <property type="entry name" value="Alpha-glycosidase_related"/>
</dbReference>
<organism evidence="10 11">
    <name type="scientific">Streptomyces vietnamensis</name>
    <dbReference type="NCBI Taxonomy" id="362257"/>
    <lineage>
        <taxon>Bacteria</taxon>
        <taxon>Bacillati</taxon>
        <taxon>Actinomycetota</taxon>
        <taxon>Actinomycetes</taxon>
        <taxon>Kitasatosporales</taxon>
        <taxon>Streptomycetaceae</taxon>
        <taxon>Streptomyces</taxon>
    </lineage>
</organism>
<accession>A0A0B5I5Q4</accession>
<evidence type="ECO:0000256" key="7">
    <source>
        <dbReference type="PIRSR" id="PIRSR005536-2"/>
    </source>
</evidence>
<dbReference type="STRING" id="362257.SVTN_00920"/>
<dbReference type="Pfam" id="PF16875">
    <property type="entry name" value="Glyco_hydro_36N"/>
    <property type="match status" value="1"/>
</dbReference>
<evidence type="ECO:0000259" key="9">
    <source>
        <dbReference type="Pfam" id="PF16875"/>
    </source>
</evidence>
<feature type="domain" description="Glycosyl hydrolase family 36 C-terminal" evidence="8">
    <location>
        <begin position="618"/>
        <end position="697"/>
    </location>
</feature>
<dbReference type="PIRSF" id="PIRSF005536">
    <property type="entry name" value="Agal"/>
    <property type="match status" value="1"/>
</dbReference>
<feature type="active site" description="Nucleophile" evidence="6">
    <location>
        <position position="451"/>
    </location>
</feature>
<evidence type="ECO:0000256" key="5">
    <source>
        <dbReference type="PIRNR" id="PIRNR005536"/>
    </source>
</evidence>
<dbReference type="SUPFAM" id="SSF51445">
    <property type="entry name" value="(Trans)glycosidases"/>
    <property type="match status" value="1"/>
</dbReference>
<evidence type="ECO:0000256" key="6">
    <source>
        <dbReference type="PIRSR" id="PIRSR005536-1"/>
    </source>
</evidence>
<dbReference type="KEGG" id="svt:SVTN_00920"/>
<evidence type="ECO:0000256" key="2">
    <source>
        <dbReference type="ARBA" id="ARBA00012755"/>
    </source>
</evidence>
<gene>
    <name evidence="10" type="ORF">SVTN_00920</name>
</gene>
<evidence type="ECO:0000256" key="1">
    <source>
        <dbReference type="ARBA" id="ARBA00001255"/>
    </source>
</evidence>
<keyword evidence="11" id="KW-1185">Reference proteome</keyword>
<dbReference type="EMBL" id="CP010407">
    <property type="protein sequence ID" value="AJF69430.1"/>
    <property type="molecule type" value="Genomic_DNA"/>
</dbReference>